<organism evidence="9 10">
    <name type="scientific">Halanaerobium salsuginis</name>
    <dbReference type="NCBI Taxonomy" id="29563"/>
    <lineage>
        <taxon>Bacteria</taxon>
        <taxon>Bacillati</taxon>
        <taxon>Bacillota</taxon>
        <taxon>Clostridia</taxon>
        <taxon>Halanaerobiales</taxon>
        <taxon>Halanaerobiaceae</taxon>
        <taxon>Halanaerobium</taxon>
    </lineage>
</organism>
<dbReference type="GO" id="GO:0030246">
    <property type="term" value="F:carbohydrate binding"/>
    <property type="evidence" value="ECO:0007669"/>
    <property type="project" value="InterPro"/>
</dbReference>
<dbReference type="InterPro" id="IPR011013">
    <property type="entry name" value="Gal_mutarotase_sf_dom"/>
</dbReference>
<dbReference type="PIRSF" id="PIRSF036289">
    <property type="entry name" value="Glycosyl_hydrolase_malt_phosph"/>
    <property type="match status" value="1"/>
</dbReference>
<dbReference type="OrthoDB" id="9758855at2"/>
<evidence type="ECO:0000259" key="6">
    <source>
        <dbReference type="Pfam" id="PF03632"/>
    </source>
</evidence>
<dbReference type="SUPFAM" id="SSF74650">
    <property type="entry name" value="Galactose mutarotase-like"/>
    <property type="match status" value="1"/>
</dbReference>
<comment type="similarity">
    <text evidence="1">Belongs to the glycosyl hydrolase 65 family.</text>
</comment>
<feature type="binding site" evidence="5">
    <location>
        <begin position="367"/>
        <end position="368"/>
    </location>
    <ligand>
        <name>substrate</name>
    </ligand>
</feature>
<dbReference type="SUPFAM" id="SSF48208">
    <property type="entry name" value="Six-hairpin glycosidases"/>
    <property type="match status" value="1"/>
</dbReference>
<dbReference type="GO" id="GO:0005975">
    <property type="term" value="P:carbohydrate metabolic process"/>
    <property type="evidence" value="ECO:0007669"/>
    <property type="project" value="InterPro"/>
</dbReference>
<name>A0A1I4HN62_9FIRM</name>
<dbReference type="InterPro" id="IPR037018">
    <property type="entry name" value="GH65_N"/>
</dbReference>
<evidence type="ECO:0000256" key="2">
    <source>
        <dbReference type="ARBA" id="ARBA00022676"/>
    </source>
</evidence>
<evidence type="ECO:0000259" key="7">
    <source>
        <dbReference type="Pfam" id="PF03633"/>
    </source>
</evidence>
<feature type="active site" description="Proton donor" evidence="4">
    <location>
        <position position="496"/>
    </location>
</feature>
<evidence type="ECO:0000256" key="1">
    <source>
        <dbReference type="ARBA" id="ARBA00006768"/>
    </source>
</evidence>
<dbReference type="Pfam" id="PF03632">
    <property type="entry name" value="Glyco_hydro_65m"/>
    <property type="match status" value="1"/>
</dbReference>
<proteinExistence type="inferred from homology"/>
<protein>
    <submittedName>
        <fullName evidence="9">Alpha,alpha-trehalose phosphorylase</fullName>
    </submittedName>
</protein>
<accession>A0A1I4HN62</accession>
<dbReference type="Pfam" id="PF03636">
    <property type="entry name" value="Glyco_hydro_65N"/>
    <property type="match status" value="1"/>
</dbReference>
<keyword evidence="2" id="KW-0328">Glycosyltransferase</keyword>
<keyword evidence="3" id="KW-0808">Transferase</keyword>
<dbReference type="PANTHER" id="PTHR11051">
    <property type="entry name" value="GLYCOSYL HYDROLASE-RELATED"/>
    <property type="match status" value="1"/>
</dbReference>
<dbReference type="EMBL" id="FOTI01000012">
    <property type="protein sequence ID" value="SFL43625.1"/>
    <property type="molecule type" value="Genomic_DNA"/>
</dbReference>
<keyword evidence="10" id="KW-1185">Reference proteome</keyword>
<dbReference type="InterPro" id="IPR017045">
    <property type="entry name" value="Malt_Pase/Glycosyl_Hdrlase"/>
</dbReference>
<dbReference type="GO" id="GO:0004553">
    <property type="term" value="F:hydrolase activity, hydrolyzing O-glycosyl compounds"/>
    <property type="evidence" value="ECO:0007669"/>
    <property type="project" value="TreeGrafter"/>
</dbReference>
<dbReference type="Gene3D" id="1.50.10.10">
    <property type="match status" value="1"/>
</dbReference>
<evidence type="ECO:0000313" key="10">
    <source>
        <dbReference type="Proteomes" id="UP000199006"/>
    </source>
</evidence>
<feature type="binding site" evidence="5">
    <location>
        <begin position="608"/>
        <end position="609"/>
    </location>
    <ligand>
        <name>substrate</name>
    </ligand>
</feature>
<dbReference type="Pfam" id="PF03633">
    <property type="entry name" value="Glyco_hydro_65C"/>
    <property type="match status" value="1"/>
</dbReference>
<dbReference type="AlphaFoldDB" id="A0A1I4HN62"/>
<dbReference type="InterPro" id="IPR012341">
    <property type="entry name" value="6hp_glycosidase-like_sf"/>
</dbReference>
<dbReference type="PANTHER" id="PTHR11051:SF8">
    <property type="entry name" value="PROTEIN-GLUCOSYLGALACTOSYLHYDROXYLYSINE GLUCOSIDASE"/>
    <property type="match status" value="1"/>
</dbReference>
<dbReference type="InterPro" id="IPR008928">
    <property type="entry name" value="6-hairpin_glycosidase_sf"/>
</dbReference>
<evidence type="ECO:0000256" key="5">
    <source>
        <dbReference type="PIRSR" id="PIRSR036289-51"/>
    </source>
</evidence>
<evidence type="ECO:0000256" key="4">
    <source>
        <dbReference type="PIRSR" id="PIRSR036289-50"/>
    </source>
</evidence>
<evidence type="ECO:0000259" key="8">
    <source>
        <dbReference type="Pfam" id="PF03636"/>
    </source>
</evidence>
<gene>
    <name evidence="9" type="ORF">SAMN02983006_01134</name>
</gene>
<sequence>MRKYHAKKLEKEAIYPYQDWKITENEFLVENNHHNESIFALGNGYMGIRGTFEEDYPGSEDTTTPGFYINGVYASENIIYGEQSPNLPMKGQTMVNLADWSEINLYINEEKLDLLKGNLIDYQRELNLQQGTLCRKMIWEDRQSRKIEIKITRFISFSREHIGAIRYQFKAINFSGRITINSALNGDVRNHHHLRNKKALSILASEVDQNTGYLVHKVNSTDFKIAYVIEHLLGETVKDHCEVKKRASDNRIDWVFEINAVEGQDYTIDKLAAINHSQAEDENPLSDARAFVARAAITGFENLLEEQAEFMAGYWQDADIKIDGDNALQQAFRFNSFHILQAVGKNGRTSVPAKGLSGEYYEGHYFWDTESYVLPFFAFQRPEVARNLLLYRYNTLDKARKNAKRMRLKGALFPWRTINGDEASGFFMGSTVQYHINADIAYALNLYYQVSNDHEFIENYGLEILIETARMWSSLGSYIPLYNNQFCFNEVCGPDEYKPGVNNNAYTNYMAKFNLEIAIEIAEKIKENSPEKYQRLAERINLNEQELEMFKEVASDIYLPYNDKLEITPQDDSFLYKNPIEVDNIPEDELPLVKNWHPLIIWRYQVIKQADVMLLMLQLGNNFRRELKIKNYDYYEPKTTHDSSLSPAIYSILASEIGYKVQAYNYFMQTARLDLDDYNENAYQGIHAACMGGTWLALVQGFAGMRMFNGKLYFHPHLPDGWHKYQFRLRFKGSQIEVTIDQKKANYLLISGQQIQFKHYDKIITLNQSNLNQEAEIKQV</sequence>
<evidence type="ECO:0000256" key="3">
    <source>
        <dbReference type="ARBA" id="ARBA00022679"/>
    </source>
</evidence>
<feature type="domain" description="Glycoside hydrolase family 65 C-terminal" evidence="7">
    <location>
        <begin position="705"/>
        <end position="766"/>
    </location>
</feature>
<feature type="domain" description="Glycoside hydrolase family 65 central catalytic" evidence="6">
    <location>
        <begin position="333"/>
        <end position="695"/>
    </location>
</feature>
<dbReference type="InterPro" id="IPR005196">
    <property type="entry name" value="Glyco_hydro_65_N"/>
</dbReference>
<dbReference type="Proteomes" id="UP000199006">
    <property type="component" value="Unassembled WGS sequence"/>
</dbReference>
<dbReference type="Gene3D" id="2.70.98.40">
    <property type="entry name" value="Glycoside hydrolase, family 65, N-terminal domain"/>
    <property type="match status" value="1"/>
</dbReference>
<dbReference type="RefSeq" id="WP_089860878.1">
    <property type="nucleotide sequence ID" value="NZ_FOTI01000012.1"/>
</dbReference>
<feature type="domain" description="Glycoside hydrolase family 65 N-terminal" evidence="8">
    <location>
        <begin position="23"/>
        <end position="277"/>
    </location>
</feature>
<dbReference type="GO" id="GO:0016757">
    <property type="term" value="F:glycosyltransferase activity"/>
    <property type="evidence" value="ECO:0007669"/>
    <property type="project" value="UniProtKB-KW"/>
</dbReference>
<dbReference type="Gene3D" id="2.60.420.10">
    <property type="entry name" value="Maltose phosphorylase, domain 3"/>
    <property type="match status" value="1"/>
</dbReference>
<dbReference type="STRING" id="29563.SAMN02983006_01134"/>
<dbReference type="InterPro" id="IPR005195">
    <property type="entry name" value="Glyco_hydro_65_M"/>
</dbReference>
<reference evidence="9 10" key="1">
    <citation type="submission" date="2016-10" db="EMBL/GenBank/DDBJ databases">
        <authorList>
            <person name="de Groot N.N."/>
        </authorList>
    </citation>
    <scope>NUCLEOTIDE SEQUENCE [LARGE SCALE GENOMIC DNA]</scope>
    <source>
        <strain evidence="9 10">ATCC 51327</strain>
    </source>
</reference>
<evidence type="ECO:0000313" key="9">
    <source>
        <dbReference type="EMBL" id="SFL43625.1"/>
    </source>
</evidence>
<dbReference type="InterPro" id="IPR005194">
    <property type="entry name" value="Glyco_hydro_65_C"/>
</dbReference>